<organism evidence="13 14">
    <name type="scientific">Emiliania huxleyi (strain CCMP1516)</name>
    <dbReference type="NCBI Taxonomy" id="280463"/>
    <lineage>
        <taxon>Eukaryota</taxon>
        <taxon>Haptista</taxon>
        <taxon>Haptophyta</taxon>
        <taxon>Prymnesiophyceae</taxon>
        <taxon>Isochrysidales</taxon>
        <taxon>Noelaerhabdaceae</taxon>
        <taxon>Emiliania</taxon>
    </lineage>
</organism>
<keyword evidence="2" id="KW-0813">Transport</keyword>
<feature type="transmembrane region" description="Helical" evidence="10">
    <location>
        <begin position="1042"/>
        <end position="1067"/>
    </location>
</feature>
<feature type="transmembrane region" description="Helical" evidence="10">
    <location>
        <begin position="328"/>
        <end position="352"/>
    </location>
</feature>
<keyword evidence="5" id="KW-0547">Nucleotide-binding</keyword>
<proteinExistence type="predicted"/>
<dbReference type="InterPro" id="IPR003439">
    <property type="entry name" value="ABC_transporter-like_ATP-bd"/>
</dbReference>
<evidence type="ECO:0000256" key="5">
    <source>
        <dbReference type="ARBA" id="ARBA00022741"/>
    </source>
</evidence>
<dbReference type="OMA" id="RCTHDED"/>
<dbReference type="InterPro" id="IPR003593">
    <property type="entry name" value="AAA+_ATPase"/>
</dbReference>
<dbReference type="EnsemblProtists" id="EOD18360">
    <property type="protein sequence ID" value="EOD18360"/>
    <property type="gene ID" value="EMIHUDRAFT_61535"/>
</dbReference>
<dbReference type="InterPro" id="IPR011527">
    <property type="entry name" value="ABC1_TM_dom"/>
</dbReference>
<dbReference type="SMART" id="SM00382">
    <property type="entry name" value="AAA"/>
    <property type="match status" value="2"/>
</dbReference>
<dbReference type="GO" id="GO:0016887">
    <property type="term" value="F:ATP hydrolysis activity"/>
    <property type="evidence" value="ECO:0007669"/>
    <property type="project" value="InterPro"/>
</dbReference>
<protein>
    <recommendedName>
        <fullName evidence="15">ABC transporter</fullName>
    </recommendedName>
</protein>
<dbReference type="GO" id="GO:0016020">
    <property type="term" value="C:membrane"/>
    <property type="evidence" value="ECO:0007669"/>
    <property type="project" value="UniProtKB-SubCell"/>
</dbReference>
<dbReference type="STRING" id="2903.R1DV25"/>
<dbReference type="PANTHER" id="PTHR24223:SF441">
    <property type="match status" value="1"/>
</dbReference>
<feature type="transmembrane region" description="Helical" evidence="10">
    <location>
        <begin position="1073"/>
        <end position="1093"/>
    </location>
</feature>
<dbReference type="RefSeq" id="XP_005770789.1">
    <property type="nucleotide sequence ID" value="XM_005770732.1"/>
</dbReference>
<feature type="region of interest" description="Disordered" evidence="9">
    <location>
        <begin position="70"/>
        <end position="110"/>
    </location>
</feature>
<dbReference type="InterPro" id="IPR050173">
    <property type="entry name" value="ABC_transporter_C-like"/>
</dbReference>
<dbReference type="InterPro" id="IPR036640">
    <property type="entry name" value="ABC1_TM_sf"/>
</dbReference>
<feature type="domain" description="ABC transporter" evidence="11">
    <location>
        <begin position="1138"/>
        <end position="1370"/>
    </location>
</feature>
<evidence type="ECO:0000256" key="7">
    <source>
        <dbReference type="ARBA" id="ARBA00022989"/>
    </source>
</evidence>
<evidence type="ECO:0000259" key="11">
    <source>
        <dbReference type="PROSITE" id="PS50893"/>
    </source>
</evidence>
<evidence type="ECO:0000256" key="8">
    <source>
        <dbReference type="ARBA" id="ARBA00023136"/>
    </source>
</evidence>
<evidence type="ECO:0000256" key="4">
    <source>
        <dbReference type="ARBA" id="ARBA00022737"/>
    </source>
</evidence>
<dbReference type="InterPro" id="IPR044746">
    <property type="entry name" value="ABCC_6TM_D1"/>
</dbReference>
<feature type="transmembrane region" description="Helical" evidence="10">
    <location>
        <begin position="223"/>
        <end position="243"/>
    </location>
</feature>
<evidence type="ECO:0000259" key="12">
    <source>
        <dbReference type="PROSITE" id="PS50929"/>
    </source>
</evidence>
<comment type="subcellular location">
    <subcellularLocation>
        <location evidence="1">Membrane</location>
        <topology evidence="1">Multi-pass membrane protein</topology>
    </subcellularLocation>
</comment>
<dbReference type="Proteomes" id="UP000013827">
    <property type="component" value="Unassembled WGS sequence"/>
</dbReference>
<dbReference type="FunFam" id="3.40.50.300:FF:000997">
    <property type="entry name" value="Multidrug resistance-associated protein 1"/>
    <property type="match status" value="1"/>
</dbReference>
<keyword evidence="8 10" id="KW-0472">Membrane</keyword>
<dbReference type="CDD" id="cd18579">
    <property type="entry name" value="ABC_6TM_ABCC_D1"/>
    <property type="match status" value="1"/>
</dbReference>
<evidence type="ECO:0000256" key="2">
    <source>
        <dbReference type="ARBA" id="ARBA00022448"/>
    </source>
</evidence>
<dbReference type="Pfam" id="PF00005">
    <property type="entry name" value="ABC_tran"/>
    <property type="match status" value="2"/>
</dbReference>
<dbReference type="FunFam" id="3.40.50.300:FF:000838">
    <property type="entry name" value="ABC multidrug transporter (Eurofung)"/>
    <property type="match status" value="1"/>
</dbReference>
<feature type="transmembrane region" description="Helical" evidence="10">
    <location>
        <begin position="120"/>
        <end position="139"/>
    </location>
</feature>
<reference evidence="13" key="2">
    <citation type="submission" date="2024-10" db="UniProtKB">
        <authorList>
            <consortium name="EnsemblProtists"/>
        </authorList>
    </citation>
    <scope>IDENTIFICATION</scope>
</reference>
<dbReference type="CDD" id="cd03250">
    <property type="entry name" value="ABCC_MRP_domain1"/>
    <property type="match status" value="1"/>
</dbReference>
<feature type="transmembrane region" description="Helical" evidence="10">
    <location>
        <begin position="413"/>
        <end position="434"/>
    </location>
</feature>
<name>A0A0D3J4C5_EMIH1</name>
<dbReference type="PROSITE" id="PS50893">
    <property type="entry name" value="ABC_TRANSPORTER_2"/>
    <property type="match status" value="2"/>
</dbReference>
<dbReference type="PaxDb" id="2903-EOD18360"/>
<dbReference type="CDD" id="cd03244">
    <property type="entry name" value="ABCC_MRP_domain2"/>
    <property type="match status" value="1"/>
</dbReference>
<evidence type="ECO:0000256" key="10">
    <source>
        <dbReference type="SAM" id="Phobius"/>
    </source>
</evidence>
<reference evidence="14" key="1">
    <citation type="journal article" date="2013" name="Nature">
        <title>Pan genome of the phytoplankton Emiliania underpins its global distribution.</title>
        <authorList>
            <person name="Read B.A."/>
            <person name="Kegel J."/>
            <person name="Klute M.J."/>
            <person name="Kuo A."/>
            <person name="Lefebvre S.C."/>
            <person name="Maumus F."/>
            <person name="Mayer C."/>
            <person name="Miller J."/>
            <person name="Monier A."/>
            <person name="Salamov A."/>
            <person name="Young J."/>
            <person name="Aguilar M."/>
            <person name="Claverie J.M."/>
            <person name="Frickenhaus S."/>
            <person name="Gonzalez K."/>
            <person name="Herman E.K."/>
            <person name="Lin Y.C."/>
            <person name="Napier J."/>
            <person name="Ogata H."/>
            <person name="Sarno A.F."/>
            <person name="Shmutz J."/>
            <person name="Schroeder D."/>
            <person name="de Vargas C."/>
            <person name="Verret F."/>
            <person name="von Dassow P."/>
            <person name="Valentin K."/>
            <person name="Van de Peer Y."/>
            <person name="Wheeler G."/>
            <person name="Dacks J.B."/>
            <person name="Delwiche C.F."/>
            <person name="Dyhrman S.T."/>
            <person name="Glockner G."/>
            <person name="John U."/>
            <person name="Richards T."/>
            <person name="Worden A.Z."/>
            <person name="Zhang X."/>
            <person name="Grigoriev I.V."/>
            <person name="Allen A.E."/>
            <person name="Bidle K."/>
            <person name="Borodovsky M."/>
            <person name="Bowler C."/>
            <person name="Brownlee C."/>
            <person name="Cock J.M."/>
            <person name="Elias M."/>
            <person name="Gladyshev V.N."/>
            <person name="Groth M."/>
            <person name="Guda C."/>
            <person name="Hadaegh A."/>
            <person name="Iglesias-Rodriguez M.D."/>
            <person name="Jenkins J."/>
            <person name="Jones B.M."/>
            <person name="Lawson T."/>
            <person name="Leese F."/>
            <person name="Lindquist E."/>
            <person name="Lobanov A."/>
            <person name="Lomsadze A."/>
            <person name="Malik S.B."/>
            <person name="Marsh M.E."/>
            <person name="Mackinder L."/>
            <person name="Mock T."/>
            <person name="Mueller-Roeber B."/>
            <person name="Pagarete A."/>
            <person name="Parker M."/>
            <person name="Probert I."/>
            <person name="Quesneville H."/>
            <person name="Raines C."/>
            <person name="Rensing S.A."/>
            <person name="Riano-Pachon D.M."/>
            <person name="Richier S."/>
            <person name="Rokitta S."/>
            <person name="Shiraiwa Y."/>
            <person name="Soanes D.M."/>
            <person name="van der Giezen M."/>
            <person name="Wahlund T.M."/>
            <person name="Williams B."/>
            <person name="Wilson W."/>
            <person name="Wolfe G."/>
            <person name="Wurch L.L."/>
        </authorList>
    </citation>
    <scope>NUCLEOTIDE SEQUENCE</scope>
</reference>
<dbReference type="SUPFAM" id="SSF52540">
    <property type="entry name" value="P-loop containing nucleoside triphosphate hydrolases"/>
    <property type="match status" value="2"/>
</dbReference>
<dbReference type="GeneID" id="19046361"/>
<dbReference type="Gene3D" id="1.20.1560.10">
    <property type="entry name" value="ABC transporter type 1, transmembrane domain"/>
    <property type="match status" value="2"/>
</dbReference>
<dbReference type="PANTHER" id="PTHR24223">
    <property type="entry name" value="ATP-BINDING CASSETTE SUB-FAMILY C"/>
    <property type="match status" value="1"/>
</dbReference>
<feature type="transmembrane region" description="Helical" evidence="10">
    <location>
        <begin position="446"/>
        <end position="467"/>
    </location>
</feature>
<dbReference type="SUPFAM" id="SSF90123">
    <property type="entry name" value="ABC transporter transmembrane region"/>
    <property type="match status" value="2"/>
</dbReference>
<dbReference type="InterPro" id="IPR044726">
    <property type="entry name" value="ABCC_6TM_D2"/>
</dbReference>
<keyword evidence="7 10" id="KW-1133">Transmembrane helix</keyword>
<feature type="domain" description="ABC transporter" evidence="11">
    <location>
        <begin position="513"/>
        <end position="744"/>
    </location>
</feature>
<evidence type="ECO:0000313" key="14">
    <source>
        <dbReference type="Proteomes" id="UP000013827"/>
    </source>
</evidence>
<dbReference type="KEGG" id="ehx:EMIHUDRAFT_61535"/>
<feature type="transmembrane region" description="Helical" evidence="10">
    <location>
        <begin position="303"/>
        <end position="322"/>
    </location>
</feature>
<keyword evidence="6" id="KW-0067">ATP-binding</keyword>
<dbReference type="FunFam" id="1.20.1560.10:FF:000013">
    <property type="entry name" value="ABC transporter C family member 2"/>
    <property type="match status" value="1"/>
</dbReference>
<dbReference type="GO" id="GO:0140359">
    <property type="term" value="F:ABC-type transporter activity"/>
    <property type="evidence" value="ECO:0007669"/>
    <property type="project" value="InterPro"/>
</dbReference>
<accession>A0A0D3J4C5</accession>
<keyword evidence="4" id="KW-0677">Repeat</keyword>
<evidence type="ECO:0008006" key="15">
    <source>
        <dbReference type="Google" id="ProtNLM"/>
    </source>
</evidence>
<dbReference type="CDD" id="cd18580">
    <property type="entry name" value="ABC_6TM_ABCC_D2"/>
    <property type="match status" value="1"/>
</dbReference>
<dbReference type="PROSITE" id="PS50929">
    <property type="entry name" value="ABC_TM1F"/>
    <property type="match status" value="2"/>
</dbReference>
<dbReference type="Gene3D" id="3.40.50.300">
    <property type="entry name" value="P-loop containing nucleotide triphosphate hydrolases"/>
    <property type="match status" value="2"/>
</dbReference>
<evidence type="ECO:0000313" key="13">
    <source>
        <dbReference type="EnsemblProtists" id="EOD18360"/>
    </source>
</evidence>
<feature type="transmembrane region" description="Helical" evidence="10">
    <location>
        <begin position="860"/>
        <end position="882"/>
    </location>
</feature>
<dbReference type="Pfam" id="PF00664">
    <property type="entry name" value="ABC_membrane"/>
    <property type="match status" value="2"/>
</dbReference>
<keyword evidence="14" id="KW-1185">Reference proteome</keyword>
<sequence>MLLALTEGSSFSKKERRHADCPCLLVYPVCAASCAPEFILIRGVEIGCFHNQTVREECLIHGQRGCPHVQSLPASGAPTGGFEDTEPSAPAADRRRQTRPSRAPLLEPTHRTHHRHRSRIGALSLVFFGWVVPLLRVSWRKQLGEEDLLPLWWRDDVERNARRGADLWEQRRGAFRHIFWQTCGGQFLLGGVYCILSDACSLGQPLLLRSFLSDFVQDPSAPWWLGAAYGAALVACSFFAALFDVAGHFIGSRQAVRTETILKTLMFNKALRLSAASRGAFGVGDVLTRMSVDVQRVSDLIPWLHYSYSPFLMLGVALSMLVTQVRLALVFGLAVVLVMMPLAAVVIAKSYALEEVLMKRRDERTKLMSEILRAAKGVKASGLDAPLGARVQAVRGKELTTLRRTQYLNALQGFFWSAIPPLLSTAVFASYILLPPHLACGSSPPGLSHCPITPAVAFSTLLLLQLLHEPLLIMPYIVSELLNAAVSLRRIRRLLLADDAPPNSPTTPATSHLAPSGLAAPPSLPALTDGKALEAVNLSVREGELIAVIGEVGSGKTALLLAMLGELVRTEGGGSASAVCDARQEVAYAPQEAVIASGTVRENIVYGRRFDASRYAAVLKACALETDLAQLGSGDLTRVGEKGVMLSGGQRQRVALARACYSPAPILLLDDPLSAVDRAIAHHLYRHVLRGWLRGRTVVCVTHALTFVSGFDRVLVMQHGRIGLTGTVRQLAEQGLDLEELVAGTAAPDSAADGVDQAQGGSGAPSVEAAAEAAAVEAVEEVRLKQEERASGAVKCAVLGHYIKGSGGALAAVPFVLCFLVQAALERGADLWLGLWSSGEADDAAGAGSPRSRVEELQPLYLYLGLSLGSAGTTMLILLLAAHTSWRASGALHAQLLDAVLGARQAFFDATAVGRILNRFTRDTNTIDEQVGWTLFHSVLQLLELLSMLGVLVLVTRTFALAALPLLLLFVQIGRAYRPAGRELERLVAVRNSPLFQLFTEALHGAPLIRAARLTSLHERRYRSALLRAERARFSRGAVQRWLDLSVQLLGSCMVALVVAFAVAARATEGAEAVAGGLIGLALSYGLGIAYALQGALQVVLRLEIDLVSVERNLQRSARVHNVEPAPLCDAWPDAGRLAFVDVTLRYRPELPPALRGVSFSVEAGERLGVVGRSGSGKSSLVSALLRLVEVENGAISVDGVDVRSVPLARLRAGIAVVMQDAVMFSGDLRYNLDPARACTDEALTRALRRVRLCAEADDAAEKLKEAVGEGGDNWSAGQRQLICLARAILRGAKVLVCDEATSSIDAETDGVVQGVLRERRATMLVIAHRLETILDLDRVLLMDAGAVAEEGPPAELAARVGGSFAALLGSRGEGIPGRG</sequence>
<evidence type="ECO:0000256" key="9">
    <source>
        <dbReference type="SAM" id="MobiDB-lite"/>
    </source>
</evidence>
<evidence type="ECO:0000256" key="6">
    <source>
        <dbReference type="ARBA" id="ARBA00022840"/>
    </source>
</evidence>
<feature type="domain" description="ABC transmembrane type-1" evidence="12">
    <location>
        <begin position="860"/>
        <end position="1100"/>
    </location>
</feature>
<dbReference type="InterPro" id="IPR027417">
    <property type="entry name" value="P-loop_NTPase"/>
</dbReference>
<feature type="transmembrane region" description="Helical" evidence="10">
    <location>
        <begin position="945"/>
        <end position="971"/>
    </location>
</feature>
<dbReference type="HOGENOM" id="CLU_000604_27_3_1"/>
<evidence type="ECO:0000256" key="3">
    <source>
        <dbReference type="ARBA" id="ARBA00022692"/>
    </source>
</evidence>
<dbReference type="eggNOG" id="KOG0054">
    <property type="taxonomic scope" value="Eukaryota"/>
</dbReference>
<feature type="domain" description="ABC transmembrane type-1" evidence="12">
    <location>
        <begin position="188"/>
        <end position="483"/>
    </location>
</feature>
<keyword evidence="3 10" id="KW-0812">Transmembrane</keyword>
<dbReference type="GO" id="GO:0005524">
    <property type="term" value="F:ATP binding"/>
    <property type="evidence" value="ECO:0007669"/>
    <property type="project" value="UniProtKB-KW"/>
</dbReference>
<evidence type="ECO:0000256" key="1">
    <source>
        <dbReference type="ARBA" id="ARBA00004141"/>
    </source>
</evidence>